<dbReference type="Proteomes" id="UP001165368">
    <property type="component" value="Unassembled WGS sequence"/>
</dbReference>
<evidence type="ECO:0000313" key="1">
    <source>
        <dbReference type="EMBL" id="MCG2622250.1"/>
    </source>
</evidence>
<protein>
    <submittedName>
        <fullName evidence="1">Alpha-2,8-polysialyltransferase family protein</fullName>
    </submittedName>
</protein>
<reference evidence="1" key="1">
    <citation type="submission" date="2022-01" db="EMBL/GenBank/DDBJ databases">
        <authorList>
            <person name="Jo J.-H."/>
            <person name="Im W.-T."/>
        </authorList>
    </citation>
    <scope>NUCLEOTIDE SEQUENCE</scope>
    <source>
        <strain evidence="1">I2-34</strain>
    </source>
</reference>
<sequence length="447" mass="49443">MTQLVAASTLFQCACLATMIDDGRFPEANGERILVLAASVHQPELGERIQDSLGFKSLASRFDRVVDLAELIWPRRPGQFKPRDEELSMWERLLRRYWDIDDSPLQLVVESIQVDPALALCRIFHAATVWVHSDGLMSYGPTRNPLPSLIADRLDGILYLDLVPGLQPQLLREHEPQAIAFDAARVKASIVELSDNTELPPIHRNRNGSMALVLGQYLSDLGILTPDEEDQLHRKMVAKAAARGARTCIFKPHPSAGPSATRALQQAASRHRVSLVVLDTPVLAEVLMEQLQPDMVISCFSTALATARFVYGIEALAVGTELLLERLSPYQNSNRIPVTIADAVFARGTPAPAAELPDTPLLHQLQPLVEAVSYCMQPETLRALRPAAAEYVAAAESSKQMRYFKRLRLAKLDLLDSAPVSGLKRRVPRKPKSGPSAVRRLLTTMIR</sequence>
<dbReference type="EMBL" id="JAKLTQ010000006">
    <property type="protein sequence ID" value="MCG2622250.1"/>
    <property type="molecule type" value="Genomic_DNA"/>
</dbReference>
<accession>A0ABS9L6J0</accession>
<dbReference type="InterPro" id="IPR010866">
    <property type="entry name" value="A-2_8-polyST"/>
</dbReference>
<dbReference type="Pfam" id="PF07388">
    <property type="entry name" value="A-2_8-polyST"/>
    <property type="match status" value="1"/>
</dbReference>
<comment type="caution">
    <text evidence="1">The sequence shown here is derived from an EMBL/GenBank/DDBJ whole genome shotgun (WGS) entry which is preliminary data.</text>
</comment>
<keyword evidence="2" id="KW-1185">Reference proteome</keyword>
<organism evidence="1 2">
    <name type="scientific">Arthrobacter hankyongi</name>
    <dbReference type="NCBI Taxonomy" id="2904801"/>
    <lineage>
        <taxon>Bacteria</taxon>
        <taxon>Bacillati</taxon>
        <taxon>Actinomycetota</taxon>
        <taxon>Actinomycetes</taxon>
        <taxon>Micrococcales</taxon>
        <taxon>Micrococcaceae</taxon>
        <taxon>Arthrobacter</taxon>
    </lineage>
</organism>
<dbReference type="RefSeq" id="WP_237820390.1">
    <property type="nucleotide sequence ID" value="NZ_JAKLTQ010000006.1"/>
</dbReference>
<gene>
    <name evidence="1" type="ORF">LVY72_09995</name>
</gene>
<evidence type="ECO:0000313" key="2">
    <source>
        <dbReference type="Proteomes" id="UP001165368"/>
    </source>
</evidence>
<name>A0ABS9L6J0_9MICC</name>
<proteinExistence type="predicted"/>